<dbReference type="Proteomes" id="UP000035017">
    <property type="component" value="Unassembled WGS sequence"/>
</dbReference>
<comment type="caution">
    <text evidence="3">The sequence shown here is derived from an EMBL/GenBank/DDBJ whole genome shotgun (WGS) entry which is preliminary data.</text>
</comment>
<feature type="domain" description="Gfo/Idh/MocA-like oxidoreductase N-terminal" evidence="1">
    <location>
        <begin position="3"/>
        <end position="131"/>
    </location>
</feature>
<evidence type="ECO:0000259" key="2">
    <source>
        <dbReference type="Pfam" id="PF02894"/>
    </source>
</evidence>
<dbReference type="PANTHER" id="PTHR43377">
    <property type="entry name" value="BILIVERDIN REDUCTASE A"/>
    <property type="match status" value="1"/>
</dbReference>
<dbReference type="InterPro" id="IPR004104">
    <property type="entry name" value="Gfo/Idh/MocA-like_OxRdtase_C"/>
</dbReference>
<protein>
    <submittedName>
        <fullName evidence="3">Myo-inositol 2-dehydrogenase</fullName>
    </submittedName>
</protein>
<evidence type="ECO:0000313" key="3">
    <source>
        <dbReference type="EMBL" id="KIQ04154.1"/>
    </source>
</evidence>
<evidence type="ECO:0000259" key="1">
    <source>
        <dbReference type="Pfam" id="PF01408"/>
    </source>
</evidence>
<dbReference type="SUPFAM" id="SSF51735">
    <property type="entry name" value="NAD(P)-binding Rossmann-fold domains"/>
    <property type="match status" value="1"/>
</dbReference>
<reference evidence="3 4" key="1">
    <citation type="submission" date="2014-12" db="EMBL/GenBank/DDBJ databases">
        <title>16Stimator: statistical estimation of ribosomal gene copy numbers from draft genome assemblies.</title>
        <authorList>
            <person name="Perisin M.A."/>
            <person name="Vetter M."/>
            <person name="Gilbert J.A."/>
            <person name="Bergelson J."/>
        </authorList>
    </citation>
    <scope>NUCLEOTIDE SEQUENCE [LARGE SCALE GENOMIC DNA]</scope>
    <source>
        <strain evidence="3 4">MEJ076</strain>
    </source>
</reference>
<dbReference type="Gene3D" id="3.30.360.10">
    <property type="entry name" value="Dihydrodipicolinate Reductase, domain 2"/>
    <property type="match status" value="1"/>
</dbReference>
<feature type="domain" description="Gfo/Idh/MocA-like oxidoreductase C-terminal" evidence="2">
    <location>
        <begin position="143"/>
        <end position="375"/>
    </location>
</feature>
<dbReference type="AlphaFoldDB" id="A0A0D0KW39"/>
<organism evidence="3 4">
    <name type="scientific">Agrobacterium tumefaciens</name>
    <dbReference type="NCBI Taxonomy" id="358"/>
    <lineage>
        <taxon>Bacteria</taxon>
        <taxon>Pseudomonadati</taxon>
        <taxon>Pseudomonadota</taxon>
        <taxon>Alphaproteobacteria</taxon>
        <taxon>Hyphomicrobiales</taxon>
        <taxon>Rhizobiaceae</taxon>
        <taxon>Rhizobium/Agrobacterium group</taxon>
        <taxon>Agrobacterium</taxon>
        <taxon>Agrobacterium tumefaciens complex</taxon>
    </lineage>
</organism>
<proteinExistence type="predicted"/>
<dbReference type="PANTHER" id="PTHR43377:SF2">
    <property type="entry name" value="BINDING ROSSMANN FOLD OXIDOREDUCTASE, PUTATIVE (AFU_ORTHOLOGUE AFUA_4G00560)-RELATED"/>
    <property type="match status" value="1"/>
</dbReference>
<dbReference type="InterPro" id="IPR000683">
    <property type="entry name" value="Gfo/Idh/MocA-like_OxRdtase_N"/>
</dbReference>
<dbReference type="InterPro" id="IPR051450">
    <property type="entry name" value="Gfo/Idh/MocA_Oxidoreductases"/>
</dbReference>
<dbReference type="Pfam" id="PF02894">
    <property type="entry name" value="GFO_IDH_MocA_C"/>
    <property type="match status" value="1"/>
</dbReference>
<dbReference type="InterPro" id="IPR036291">
    <property type="entry name" value="NAD(P)-bd_dom_sf"/>
</dbReference>
<dbReference type="GO" id="GO:0000166">
    <property type="term" value="F:nucleotide binding"/>
    <property type="evidence" value="ECO:0007669"/>
    <property type="project" value="InterPro"/>
</dbReference>
<gene>
    <name evidence="3" type="ORF">RU07_05780</name>
</gene>
<name>A0A0D0KW39_AGRTU</name>
<dbReference type="Gene3D" id="3.40.50.720">
    <property type="entry name" value="NAD(P)-binding Rossmann-like Domain"/>
    <property type="match status" value="1"/>
</dbReference>
<evidence type="ECO:0000313" key="4">
    <source>
        <dbReference type="Proteomes" id="UP000035017"/>
    </source>
</evidence>
<sequence length="431" mass="47760">MQVKIAIVGCGSRHKMFRDSVTEDYSDKHEIVALCDSNGHRLAEAAKALLKPGTNGVPTYLAENFDQLIAEQKPDTIVVATPDFLHSDYIVRAFEAGCDVICEKPLTIDLSRLKQIVDAQARTGRKVMVTFNYRYSPARTQIKEMLSSGVIGTITAVDFRWHLDRVHGADYFRRWHRQKENSGGLLVHKSTHHFDLLNWWLASAPTQVFASGQRAFYLPETAVELGLEDHGPRCADCPVADKCAFRLDLSADEQLKALYLDAEDEDGYFRDRCVFDADIGIEDTMQAHIRYASGVTANYTLTAYSPWEGLEIRFQGTKGEITHKHVEVHGVFGGVRDHADEEAITTELHLAGEKPRMIAVPKAAGNHGGADPVMLGYIFAPDTMEPDRFNRASDHVSGAWSILTGIAANASIETGSAVSIQAMLKSRDIKI</sequence>
<dbReference type="EMBL" id="JXQV01000005">
    <property type="protein sequence ID" value="KIQ04154.1"/>
    <property type="molecule type" value="Genomic_DNA"/>
</dbReference>
<accession>A0A0D0KW39</accession>
<dbReference type="SUPFAM" id="SSF55347">
    <property type="entry name" value="Glyceraldehyde-3-phosphate dehydrogenase-like, C-terminal domain"/>
    <property type="match status" value="1"/>
</dbReference>
<dbReference type="Pfam" id="PF01408">
    <property type="entry name" value="GFO_IDH_MocA"/>
    <property type="match status" value="1"/>
</dbReference>